<dbReference type="AlphaFoldDB" id="A0A5N6TT71"/>
<evidence type="ECO:0000313" key="2">
    <source>
        <dbReference type="Proteomes" id="UP000325780"/>
    </source>
</evidence>
<dbReference type="EMBL" id="ML742119">
    <property type="protein sequence ID" value="KAE8149558.1"/>
    <property type="molecule type" value="Genomic_DNA"/>
</dbReference>
<dbReference type="Proteomes" id="UP000325780">
    <property type="component" value="Unassembled WGS sequence"/>
</dbReference>
<sequence length="265" mass="29785">MFSLIPVGCFSAGGSPIADIILNSVYNYHNLSNSSQADLPYSLTTPLERLGDHERLIIRLQSHATPSLDLAFEGFDMLANLTEDIPDFWGMMNPVMTPDALPILPSDGPQLENSLDSSYLPRGSGSAFPGYEGSLLSTHELEDPISPSDLAILHRKYFDVFYPVLPILSQARFHREWAQGPGSPRIRGLSYAVALIELCERDDNETHLMSLNAFQALLFIVRYELTKKHFVHQNPARHNDADIGLIRDIRHPVELEEIQRSFWSL</sequence>
<keyword evidence="2" id="KW-1185">Reference proteome</keyword>
<accession>A0A5N6TT71</accession>
<name>A0A5N6TT71_ASPAV</name>
<organism evidence="1 2">
    <name type="scientific">Aspergillus avenaceus</name>
    <dbReference type="NCBI Taxonomy" id="36643"/>
    <lineage>
        <taxon>Eukaryota</taxon>
        <taxon>Fungi</taxon>
        <taxon>Dikarya</taxon>
        <taxon>Ascomycota</taxon>
        <taxon>Pezizomycotina</taxon>
        <taxon>Eurotiomycetes</taxon>
        <taxon>Eurotiomycetidae</taxon>
        <taxon>Eurotiales</taxon>
        <taxon>Aspergillaceae</taxon>
        <taxon>Aspergillus</taxon>
        <taxon>Aspergillus subgen. Circumdati</taxon>
    </lineage>
</organism>
<reference evidence="1 2" key="1">
    <citation type="submission" date="2019-04" db="EMBL/GenBank/DDBJ databases">
        <title>Friends and foes A comparative genomics study of 23 Aspergillus species from section Flavi.</title>
        <authorList>
            <consortium name="DOE Joint Genome Institute"/>
            <person name="Kjaerbolling I."/>
            <person name="Vesth T."/>
            <person name="Frisvad J.C."/>
            <person name="Nybo J.L."/>
            <person name="Theobald S."/>
            <person name="Kildgaard S."/>
            <person name="Isbrandt T."/>
            <person name="Kuo A."/>
            <person name="Sato A."/>
            <person name="Lyhne E.K."/>
            <person name="Kogle M.E."/>
            <person name="Wiebenga A."/>
            <person name="Kun R.S."/>
            <person name="Lubbers R.J."/>
            <person name="Makela M.R."/>
            <person name="Barry K."/>
            <person name="Chovatia M."/>
            <person name="Clum A."/>
            <person name="Daum C."/>
            <person name="Haridas S."/>
            <person name="He G."/>
            <person name="LaButti K."/>
            <person name="Lipzen A."/>
            <person name="Mondo S."/>
            <person name="Riley R."/>
            <person name="Salamov A."/>
            <person name="Simmons B.A."/>
            <person name="Magnuson J.K."/>
            <person name="Henrissat B."/>
            <person name="Mortensen U.H."/>
            <person name="Larsen T.O."/>
            <person name="Devries R.P."/>
            <person name="Grigoriev I.V."/>
            <person name="Machida M."/>
            <person name="Baker S.E."/>
            <person name="Andersen M.R."/>
        </authorList>
    </citation>
    <scope>NUCLEOTIDE SEQUENCE [LARGE SCALE GENOMIC DNA]</scope>
    <source>
        <strain evidence="1 2">IBT 18842</strain>
    </source>
</reference>
<protein>
    <recommendedName>
        <fullName evidence="3">Transcription factor domain-containing protein</fullName>
    </recommendedName>
</protein>
<proteinExistence type="predicted"/>
<gene>
    <name evidence="1" type="ORF">BDV25DRAFT_140670</name>
</gene>
<dbReference type="OrthoDB" id="4356994at2759"/>
<evidence type="ECO:0000313" key="1">
    <source>
        <dbReference type="EMBL" id="KAE8149558.1"/>
    </source>
</evidence>
<evidence type="ECO:0008006" key="3">
    <source>
        <dbReference type="Google" id="ProtNLM"/>
    </source>
</evidence>